<evidence type="ECO:0000313" key="1">
    <source>
        <dbReference type="EMBL" id="KAK9235383.1"/>
    </source>
</evidence>
<gene>
    <name evidence="1" type="ORF">V1525DRAFT_271481</name>
</gene>
<reference evidence="2" key="1">
    <citation type="journal article" date="2024" name="Front. Bioeng. Biotechnol.">
        <title>Genome-scale model development and genomic sequencing of the oleaginous clade Lipomyces.</title>
        <authorList>
            <person name="Czajka J.J."/>
            <person name="Han Y."/>
            <person name="Kim J."/>
            <person name="Mondo S.J."/>
            <person name="Hofstad B.A."/>
            <person name="Robles A."/>
            <person name="Haridas S."/>
            <person name="Riley R."/>
            <person name="LaButti K."/>
            <person name="Pangilinan J."/>
            <person name="Andreopoulos W."/>
            <person name="Lipzen A."/>
            <person name="Yan J."/>
            <person name="Wang M."/>
            <person name="Ng V."/>
            <person name="Grigoriev I.V."/>
            <person name="Spatafora J.W."/>
            <person name="Magnuson J.K."/>
            <person name="Baker S.E."/>
            <person name="Pomraning K.R."/>
        </authorList>
    </citation>
    <scope>NUCLEOTIDE SEQUENCE [LARGE SCALE GENOMIC DNA]</scope>
    <source>
        <strain evidence="2">CBS 7786</strain>
    </source>
</reference>
<evidence type="ECO:0000313" key="2">
    <source>
        <dbReference type="Proteomes" id="UP001433508"/>
    </source>
</evidence>
<sequence length="399" mass="44583">MAISPLILLSVVAFAAAEIPVASQSWEIPPIVNSWVPTDPGYYVTPVSKPFTLSGVTNWGRMNDSTQEYNVYRDGGGSCSLYNRTFWVYSDSSAYSKTTGLFLGAASNSMTIAMDFNQPNKLLDFTLLPWTGWEPAIPFTEEEAAVSGGGDTGCRYALWTNTNCAQLTETRAMHFFKVQKFNNPSNSTYYGNTMAIYTMDPVNNVITIERPRQYWYSNTTYGYGNFAALVFNGMAYLYGIDTTYSNNYDIHLAKVPVDHETDMRYYRYYDSAAHSYSSTMPVPTERRQWAAVVSGTDTFSTGSVFWSEYHNAFLMVFYNDLADSTFRVLSAPSPVGPWNVSSAVLYDSVPGPRGYNYGGTASPVYYQQPGQVAGKELLLQYSYQDTKHTYPVALQATFV</sequence>
<dbReference type="Proteomes" id="UP001433508">
    <property type="component" value="Unassembled WGS sequence"/>
</dbReference>
<comment type="caution">
    <text evidence="1">The sequence shown here is derived from an EMBL/GenBank/DDBJ whole genome shotgun (WGS) entry which is preliminary data.</text>
</comment>
<accession>A0ACC3SUR1</accession>
<organism evidence="1 2">
    <name type="scientific">Lipomyces kononenkoae</name>
    <name type="common">Yeast</name>
    <dbReference type="NCBI Taxonomy" id="34357"/>
    <lineage>
        <taxon>Eukaryota</taxon>
        <taxon>Fungi</taxon>
        <taxon>Dikarya</taxon>
        <taxon>Ascomycota</taxon>
        <taxon>Saccharomycotina</taxon>
        <taxon>Lipomycetes</taxon>
        <taxon>Lipomycetales</taxon>
        <taxon>Lipomycetaceae</taxon>
        <taxon>Lipomyces</taxon>
    </lineage>
</organism>
<name>A0ACC3SUR1_LIPKO</name>
<dbReference type="EMBL" id="MU971418">
    <property type="protein sequence ID" value="KAK9235383.1"/>
    <property type="molecule type" value="Genomic_DNA"/>
</dbReference>
<proteinExistence type="predicted"/>
<keyword evidence="2" id="KW-1185">Reference proteome</keyword>
<protein>
    <submittedName>
        <fullName evidence="1">Uncharacterized protein</fullName>
    </submittedName>
</protein>